<proteinExistence type="predicted"/>
<protein>
    <submittedName>
        <fullName evidence="2">Uncharacterized protein</fullName>
    </submittedName>
</protein>
<keyword evidence="1" id="KW-0812">Transmembrane</keyword>
<comment type="caution">
    <text evidence="2">The sequence shown here is derived from an EMBL/GenBank/DDBJ whole genome shotgun (WGS) entry which is preliminary data.</text>
</comment>
<reference evidence="2" key="1">
    <citation type="submission" date="2023-05" db="EMBL/GenBank/DDBJ databases">
        <authorList>
            <person name="Stuckert A."/>
        </authorList>
    </citation>
    <scope>NUCLEOTIDE SEQUENCE</scope>
</reference>
<organism evidence="2 3">
    <name type="scientific">Staurois parvus</name>
    <dbReference type="NCBI Taxonomy" id="386267"/>
    <lineage>
        <taxon>Eukaryota</taxon>
        <taxon>Metazoa</taxon>
        <taxon>Chordata</taxon>
        <taxon>Craniata</taxon>
        <taxon>Vertebrata</taxon>
        <taxon>Euteleostomi</taxon>
        <taxon>Amphibia</taxon>
        <taxon>Batrachia</taxon>
        <taxon>Anura</taxon>
        <taxon>Neobatrachia</taxon>
        <taxon>Ranoidea</taxon>
        <taxon>Ranidae</taxon>
        <taxon>Staurois</taxon>
    </lineage>
</organism>
<feature type="non-terminal residue" evidence="2">
    <location>
        <position position="1"/>
    </location>
</feature>
<keyword evidence="3" id="KW-1185">Reference proteome</keyword>
<evidence type="ECO:0000313" key="3">
    <source>
        <dbReference type="Proteomes" id="UP001162483"/>
    </source>
</evidence>
<evidence type="ECO:0000256" key="1">
    <source>
        <dbReference type="SAM" id="Phobius"/>
    </source>
</evidence>
<gene>
    <name evidence="2" type="ORF">SPARVUS_LOCUS12697970</name>
</gene>
<dbReference type="EMBL" id="CATNWA010017385">
    <property type="protein sequence ID" value="CAI9600082.1"/>
    <property type="molecule type" value="Genomic_DNA"/>
</dbReference>
<name>A0ABN9FVY1_9NEOB</name>
<dbReference type="Proteomes" id="UP001162483">
    <property type="component" value="Unassembled WGS sequence"/>
</dbReference>
<accession>A0ABN9FVY1</accession>
<keyword evidence="1" id="KW-0472">Membrane</keyword>
<keyword evidence="1" id="KW-1133">Transmembrane helix</keyword>
<sequence length="74" mass="9063">LKIIIFGYKLIWIFFFFFILKRKKKKKKKRFSYIYGISGFLHIKDFEFTPNAGHTHGSNFERFFVQKSETLFSR</sequence>
<feature type="transmembrane region" description="Helical" evidence="1">
    <location>
        <begin position="6"/>
        <end position="22"/>
    </location>
</feature>
<evidence type="ECO:0000313" key="2">
    <source>
        <dbReference type="EMBL" id="CAI9600082.1"/>
    </source>
</evidence>